<dbReference type="PROSITE" id="PS50011">
    <property type="entry name" value="PROTEIN_KINASE_DOM"/>
    <property type="match status" value="1"/>
</dbReference>
<dbReference type="Gene3D" id="1.10.510.10">
    <property type="entry name" value="Transferase(Phosphotransferase) domain 1"/>
    <property type="match status" value="1"/>
</dbReference>
<evidence type="ECO:0000256" key="5">
    <source>
        <dbReference type="ARBA" id="ARBA00019973"/>
    </source>
</evidence>
<organism evidence="11 12">
    <name type="scientific">Clonostachys rhizophaga</name>
    <dbReference type="NCBI Taxonomy" id="160324"/>
    <lineage>
        <taxon>Eukaryota</taxon>
        <taxon>Fungi</taxon>
        <taxon>Dikarya</taxon>
        <taxon>Ascomycota</taxon>
        <taxon>Pezizomycotina</taxon>
        <taxon>Sordariomycetes</taxon>
        <taxon>Hypocreomycetidae</taxon>
        <taxon>Hypocreales</taxon>
        <taxon>Bionectriaceae</taxon>
        <taxon>Clonostachys</taxon>
    </lineage>
</organism>
<evidence type="ECO:0000256" key="2">
    <source>
        <dbReference type="ARBA" id="ARBA00011534"/>
    </source>
</evidence>
<dbReference type="Proteomes" id="UP000696573">
    <property type="component" value="Unassembled WGS sequence"/>
</dbReference>
<dbReference type="PANTHER" id="PTHR44329">
    <property type="entry name" value="SERINE/THREONINE-PROTEIN KINASE TNNI3K-RELATED"/>
    <property type="match status" value="1"/>
</dbReference>
<dbReference type="SUPFAM" id="SSF56112">
    <property type="entry name" value="Protein kinase-like (PK-like)"/>
    <property type="match status" value="1"/>
</dbReference>
<gene>
    <name evidence="11" type="ORF">CRHIZ90672A_00010864</name>
</gene>
<sequence>MFIVEHLRRVPFLATLWHSTIARCAGLWNLISRLLERKLWLSLETHTEKDTKPPTPPAPPRHITYWPIPGSWQRREHPNWPDSSFQIPENVPYGTIYYITKGKQVGHGATAHVEQLPSGHVVKYPIPNPYSPKEEEDHRRDMRIEAEIYQKLGDCPYIPGLIDWDPESCCLTLEYLEKGDLAMYIKETAYIPAETRQCWTLQEAAALLALHAAEVIHCDVTPRNFMLNSALDLHIADFAGSSVAGSIPTIAAGPRFRPPGWSWHLPAKKADDIFALGSAMYFIMVGEEPYAHILEEDVENLFREAVFPDVSHLICGAVIRGCWDGTLDTAEHVVNSLTALYTTTAKSAQAD</sequence>
<evidence type="ECO:0000313" key="11">
    <source>
        <dbReference type="EMBL" id="CAH0023420.1"/>
    </source>
</evidence>
<dbReference type="Pfam" id="PF00069">
    <property type="entry name" value="Pkinase"/>
    <property type="match status" value="1"/>
</dbReference>
<dbReference type="InterPro" id="IPR011009">
    <property type="entry name" value="Kinase-like_dom_sf"/>
</dbReference>
<dbReference type="InterPro" id="IPR051681">
    <property type="entry name" value="Ser/Thr_Kinases-Pseudokinases"/>
</dbReference>
<dbReference type="EC" id="2.7.11.1" evidence="3"/>
<evidence type="ECO:0000259" key="10">
    <source>
        <dbReference type="PROSITE" id="PS50011"/>
    </source>
</evidence>
<evidence type="ECO:0000256" key="7">
    <source>
        <dbReference type="ARBA" id="ARBA00033194"/>
    </source>
</evidence>
<evidence type="ECO:0000256" key="4">
    <source>
        <dbReference type="ARBA" id="ARBA00013948"/>
    </source>
</evidence>
<dbReference type="InterPro" id="IPR000719">
    <property type="entry name" value="Prot_kinase_dom"/>
</dbReference>
<evidence type="ECO:0000256" key="8">
    <source>
        <dbReference type="ARBA" id="ARBA00047899"/>
    </source>
</evidence>
<evidence type="ECO:0000256" key="6">
    <source>
        <dbReference type="ARBA" id="ARBA00030980"/>
    </source>
</evidence>
<protein>
    <recommendedName>
        <fullName evidence="5">EKC/KEOPS complex subunit BUD32</fullName>
        <ecNumber evidence="3">2.7.11.1</ecNumber>
    </recommendedName>
    <alternativeName>
        <fullName evidence="6 7">Atypical Serine/threonine protein kinase BUD32</fullName>
    </alternativeName>
    <alternativeName>
        <fullName evidence="4">EKC/KEOPS complex subunit bud32</fullName>
    </alternativeName>
</protein>
<evidence type="ECO:0000256" key="1">
    <source>
        <dbReference type="ARBA" id="ARBA00003747"/>
    </source>
</evidence>
<comment type="function">
    <text evidence="1">Component of the EKC/KEOPS complex that is required for the formation of a threonylcarbamoyl group on adenosine at position 37 (t(6)A37) in tRNAs that read codons beginning with adenine. The complex is probably involved in the transfer of the threonylcarbamoyl moiety of threonylcarbamoyl-AMP (TC-AMP) to the N6 group of A37. BUD32 has ATPase activity in the context of the EKC/KEOPS complex and likely plays a supporting role to the catalytic subunit KAE1. The EKC/KEOPS complex also promotes both telomere uncapping and telomere elongation. The complex is required for efficient recruitment of transcriptional coactivators.</text>
</comment>
<comment type="subunit">
    <text evidence="2">Component of the EKC/KEOPS complex composed of at least BUD32, CGI121, GON7, KAE1 and PCC1; the whole complex dimerizes.</text>
</comment>
<comment type="catalytic activity">
    <reaction evidence="9">
        <text>L-seryl-[protein] + ATP = O-phospho-L-seryl-[protein] + ADP + H(+)</text>
        <dbReference type="Rhea" id="RHEA:17989"/>
        <dbReference type="Rhea" id="RHEA-COMP:9863"/>
        <dbReference type="Rhea" id="RHEA-COMP:11604"/>
        <dbReference type="ChEBI" id="CHEBI:15378"/>
        <dbReference type="ChEBI" id="CHEBI:29999"/>
        <dbReference type="ChEBI" id="CHEBI:30616"/>
        <dbReference type="ChEBI" id="CHEBI:83421"/>
        <dbReference type="ChEBI" id="CHEBI:456216"/>
        <dbReference type="EC" id="2.7.11.1"/>
    </reaction>
</comment>
<feature type="domain" description="Protein kinase" evidence="10">
    <location>
        <begin position="99"/>
        <end position="351"/>
    </location>
</feature>
<comment type="catalytic activity">
    <reaction evidence="8">
        <text>L-threonyl-[protein] + ATP = O-phospho-L-threonyl-[protein] + ADP + H(+)</text>
        <dbReference type="Rhea" id="RHEA:46608"/>
        <dbReference type="Rhea" id="RHEA-COMP:11060"/>
        <dbReference type="Rhea" id="RHEA-COMP:11605"/>
        <dbReference type="ChEBI" id="CHEBI:15378"/>
        <dbReference type="ChEBI" id="CHEBI:30013"/>
        <dbReference type="ChEBI" id="CHEBI:30616"/>
        <dbReference type="ChEBI" id="CHEBI:61977"/>
        <dbReference type="ChEBI" id="CHEBI:456216"/>
        <dbReference type="EC" id="2.7.11.1"/>
    </reaction>
</comment>
<dbReference type="InterPro" id="IPR008266">
    <property type="entry name" value="Tyr_kinase_AS"/>
</dbReference>
<dbReference type="GO" id="GO:0004674">
    <property type="term" value="F:protein serine/threonine kinase activity"/>
    <property type="evidence" value="ECO:0007669"/>
    <property type="project" value="UniProtKB-EC"/>
</dbReference>
<comment type="caution">
    <text evidence="11">The sequence shown here is derived from an EMBL/GenBank/DDBJ whole genome shotgun (WGS) entry which is preliminary data.</text>
</comment>
<dbReference type="PROSITE" id="PS00109">
    <property type="entry name" value="PROTEIN_KINASE_TYR"/>
    <property type="match status" value="1"/>
</dbReference>
<dbReference type="GO" id="GO:0005524">
    <property type="term" value="F:ATP binding"/>
    <property type="evidence" value="ECO:0007669"/>
    <property type="project" value="InterPro"/>
</dbReference>
<accession>A0A9N9VG86</accession>
<evidence type="ECO:0000313" key="12">
    <source>
        <dbReference type="Proteomes" id="UP000696573"/>
    </source>
</evidence>
<reference evidence="11" key="1">
    <citation type="submission" date="2021-10" db="EMBL/GenBank/DDBJ databases">
        <authorList>
            <person name="Piombo E."/>
        </authorList>
    </citation>
    <scope>NUCLEOTIDE SEQUENCE</scope>
</reference>
<keyword evidence="12" id="KW-1185">Reference proteome</keyword>
<proteinExistence type="predicted"/>
<evidence type="ECO:0000256" key="9">
    <source>
        <dbReference type="ARBA" id="ARBA00048679"/>
    </source>
</evidence>
<dbReference type="OrthoDB" id="1668230at2759"/>
<evidence type="ECO:0000256" key="3">
    <source>
        <dbReference type="ARBA" id="ARBA00012513"/>
    </source>
</evidence>
<name>A0A9N9VG86_9HYPO</name>
<dbReference type="AlphaFoldDB" id="A0A9N9VG86"/>
<dbReference type="EMBL" id="CABFNQ020000692">
    <property type="protein sequence ID" value="CAH0023420.1"/>
    <property type="molecule type" value="Genomic_DNA"/>
</dbReference>